<dbReference type="AlphaFoldDB" id="A0AA88I954"/>
<sequence>MILTFYLTTPQRNILTTPTFTLPKPYWILLPIENSLEMGSIILKVKGIDQKDLVNLDGGVGDFKINGPGKDNWHIVLQQKLKLGSEYSLIITASGPFRGNETINEQLTVSTSQFNALKQKNKLLTASCNENFLKDKMKSPLKESLAKQIKLTATEILSLKEDCLKSTTEQLDVIKHDVFTAVKLDFENFAKRALAEQKQRKHMGDDLDNINLTYRNSASPLNLSTKQMALVLILFVLT</sequence>
<dbReference type="Proteomes" id="UP001187531">
    <property type="component" value="Unassembled WGS sequence"/>
</dbReference>
<evidence type="ECO:0000313" key="1">
    <source>
        <dbReference type="EMBL" id="KAK2723648.1"/>
    </source>
</evidence>
<keyword evidence="2" id="KW-1185">Reference proteome</keyword>
<gene>
    <name evidence="1" type="ORF">QYM36_002108</name>
</gene>
<accession>A0AA88I954</accession>
<dbReference type="EMBL" id="JAVRJZ010000004">
    <property type="protein sequence ID" value="KAK2723648.1"/>
    <property type="molecule type" value="Genomic_DNA"/>
</dbReference>
<proteinExistence type="predicted"/>
<organism evidence="1 2">
    <name type="scientific">Artemia franciscana</name>
    <name type="common">Brine shrimp</name>
    <name type="synonym">Artemia sanfranciscana</name>
    <dbReference type="NCBI Taxonomy" id="6661"/>
    <lineage>
        <taxon>Eukaryota</taxon>
        <taxon>Metazoa</taxon>
        <taxon>Ecdysozoa</taxon>
        <taxon>Arthropoda</taxon>
        <taxon>Crustacea</taxon>
        <taxon>Branchiopoda</taxon>
        <taxon>Anostraca</taxon>
        <taxon>Artemiidae</taxon>
        <taxon>Artemia</taxon>
    </lineage>
</organism>
<protein>
    <submittedName>
        <fullName evidence="1">Uncharacterized protein</fullName>
    </submittedName>
</protein>
<comment type="caution">
    <text evidence="1">The sequence shown here is derived from an EMBL/GenBank/DDBJ whole genome shotgun (WGS) entry which is preliminary data.</text>
</comment>
<name>A0AA88I954_ARTSF</name>
<reference evidence="1" key="1">
    <citation type="submission" date="2023-07" db="EMBL/GenBank/DDBJ databases">
        <title>Chromosome-level genome assembly of Artemia franciscana.</title>
        <authorList>
            <person name="Jo E."/>
        </authorList>
    </citation>
    <scope>NUCLEOTIDE SEQUENCE</scope>
    <source>
        <tissue evidence="1">Whole body</tissue>
    </source>
</reference>
<feature type="non-terminal residue" evidence="1">
    <location>
        <position position="1"/>
    </location>
</feature>
<evidence type="ECO:0000313" key="2">
    <source>
        <dbReference type="Proteomes" id="UP001187531"/>
    </source>
</evidence>